<evidence type="ECO:0000313" key="3">
    <source>
        <dbReference type="Proteomes" id="UP000319976"/>
    </source>
</evidence>
<dbReference type="InterPro" id="IPR019600">
    <property type="entry name" value="Hemin_uptake_protein_HemP"/>
</dbReference>
<proteinExistence type="predicted"/>
<accession>A0A517TAP5</accession>
<gene>
    <name evidence="2" type="ORF">V22_27040</name>
</gene>
<evidence type="ECO:0000256" key="1">
    <source>
        <dbReference type="SAM" id="MobiDB-lite"/>
    </source>
</evidence>
<dbReference type="EMBL" id="CP036316">
    <property type="protein sequence ID" value="QDT65451.1"/>
    <property type="molecule type" value="Genomic_DNA"/>
</dbReference>
<dbReference type="Pfam" id="PF10636">
    <property type="entry name" value="hemP"/>
    <property type="match status" value="1"/>
</dbReference>
<feature type="region of interest" description="Disordered" evidence="1">
    <location>
        <begin position="1"/>
        <end position="20"/>
    </location>
</feature>
<dbReference type="AlphaFoldDB" id="A0A517TAP5"/>
<protein>
    <recommendedName>
        <fullName evidence="4">Hemin uptake protein hemP</fullName>
    </recommendedName>
</protein>
<dbReference type="RefSeq" id="WP_145263462.1">
    <property type="nucleotide sequence ID" value="NZ_CP036316.1"/>
</dbReference>
<dbReference type="OrthoDB" id="290460at2"/>
<name>A0A517TAP5_9PLAN</name>
<feature type="compositionally biased region" description="Polar residues" evidence="1">
    <location>
        <begin position="1"/>
        <end position="15"/>
    </location>
</feature>
<evidence type="ECO:0008006" key="4">
    <source>
        <dbReference type="Google" id="ProtNLM"/>
    </source>
</evidence>
<dbReference type="KEGG" id="chya:V22_27040"/>
<dbReference type="Gene3D" id="2.10.70.10">
    <property type="entry name" value="Complement Module, domain 1"/>
    <property type="match status" value="1"/>
</dbReference>
<reference evidence="2 3" key="1">
    <citation type="submission" date="2019-02" db="EMBL/GenBank/DDBJ databases">
        <title>Deep-cultivation of Planctomycetes and their phenomic and genomic characterization uncovers novel biology.</title>
        <authorList>
            <person name="Wiegand S."/>
            <person name="Jogler M."/>
            <person name="Boedeker C."/>
            <person name="Pinto D."/>
            <person name="Vollmers J."/>
            <person name="Rivas-Marin E."/>
            <person name="Kohn T."/>
            <person name="Peeters S.H."/>
            <person name="Heuer A."/>
            <person name="Rast P."/>
            <person name="Oberbeckmann S."/>
            <person name="Bunk B."/>
            <person name="Jeske O."/>
            <person name="Meyerdierks A."/>
            <person name="Storesund J.E."/>
            <person name="Kallscheuer N."/>
            <person name="Luecker S."/>
            <person name="Lage O.M."/>
            <person name="Pohl T."/>
            <person name="Merkel B.J."/>
            <person name="Hornburger P."/>
            <person name="Mueller R.-W."/>
            <person name="Bruemmer F."/>
            <person name="Labrenz M."/>
            <person name="Spormann A.M."/>
            <person name="Op den Camp H."/>
            <person name="Overmann J."/>
            <person name="Amann R."/>
            <person name="Jetten M.S.M."/>
            <person name="Mascher T."/>
            <person name="Medema M.H."/>
            <person name="Devos D.P."/>
            <person name="Kaster A.-K."/>
            <person name="Ovreas L."/>
            <person name="Rohde M."/>
            <person name="Galperin M.Y."/>
            <person name="Jogler C."/>
        </authorList>
    </citation>
    <scope>NUCLEOTIDE SEQUENCE [LARGE SCALE GENOMIC DNA]</scope>
    <source>
        <strain evidence="2 3">V22</strain>
    </source>
</reference>
<organism evidence="2 3">
    <name type="scientific">Calycomorphotria hydatis</name>
    <dbReference type="NCBI Taxonomy" id="2528027"/>
    <lineage>
        <taxon>Bacteria</taxon>
        <taxon>Pseudomonadati</taxon>
        <taxon>Planctomycetota</taxon>
        <taxon>Planctomycetia</taxon>
        <taxon>Planctomycetales</taxon>
        <taxon>Planctomycetaceae</taxon>
        <taxon>Calycomorphotria</taxon>
    </lineage>
</organism>
<keyword evidence="3" id="KW-1185">Reference proteome</keyword>
<dbReference type="Proteomes" id="UP000319976">
    <property type="component" value="Chromosome"/>
</dbReference>
<sequence length="62" mass="7042">MSSPTPEEQPTPKTMDNNEEKIAVEQVSSEQLLKGEKELQILHHGEVYRLRVTKAGKLILNK</sequence>
<evidence type="ECO:0000313" key="2">
    <source>
        <dbReference type="EMBL" id="QDT65451.1"/>
    </source>
</evidence>